<dbReference type="SUPFAM" id="SSF63825">
    <property type="entry name" value="YWTD domain"/>
    <property type="match status" value="1"/>
</dbReference>
<dbReference type="RefSeq" id="WP_067393451.1">
    <property type="nucleotide sequence ID" value="NZ_JXKH01000005.1"/>
</dbReference>
<name>A0A1L8RE99_9ENTE</name>
<organism evidence="1 2">
    <name type="scientific">Enterococcus canis</name>
    <dbReference type="NCBI Taxonomy" id="214095"/>
    <lineage>
        <taxon>Bacteria</taxon>
        <taxon>Bacillati</taxon>
        <taxon>Bacillota</taxon>
        <taxon>Bacilli</taxon>
        <taxon>Lactobacillales</taxon>
        <taxon>Enterococcaceae</taxon>
        <taxon>Enterococcus</taxon>
    </lineage>
</organism>
<comment type="caution">
    <text evidence="1">The sequence shown here is derived from an EMBL/GenBank/DDBJ whole genome shotgun (WGS) entry which is preliminary data.</text>
</comment>
<sequence length="358" mass="40137">MKKQWLIGGVLGLCFTAFLLSGRIAKRYHTEPETTLNATNMNPAIFAQDADQLAELRPYQEVTQQLVKGPLPSMTVLPGLLATKTLASGAVAMCTEMTPQGVVATEDYVIVSSYCHHHQHNSVLYVLEKTTGTYLKTIILPGKPHVGGLAYDPQQQRLWITGRRKQKAELLALDLQTIEAYQGDQPVKVTLRRQLHDIPRASMLTYYEGSLFVGYFSLKSEGIILQYELKNGDLQGDSARKLTLDSADSPIGQVQIERRIQGLAFYQDKLLLSQSYGPYNRSKLLVYDNIYEKDNFSARNAAHVLRLPAHLEQISVEGDDLLLIFESAATPYKGFEFTTVDRILRMDLAGWLKAQKND</sequence>
<reference evidence="1 2" key="1">
    <citation type="submission" date="2014-12" db="EMBL/GenBank/DDBJ databases">
        <title>Draft genome sequences of 29 type strains of Enterococci.</title>
        <authorList>
            <person name="Zhong Z."/>
            <person name="Sun Z."/>
            <person name="Liu W."/>
            <person name="Zhang W."/>
            <person name="Zhang H."/>
        </authorList>
    </citation>
    <scope>NUCLEOTIDE SEQUENCE [LARGE SCALE GENOMIC DNA]</scope>
    <source>
        <strain evidence="1 2">DSM 17029</strain>
    </source>
</reference>
<gene>
    <name evidence="1" type="ORF">RU97_GL002140</name>
</gene>
<protein>
    <submittedName>
        <fullName evidence="1">Uncharacterized protein</fullName>
    </submittedName>
</protein>
<dbReference type="STRING" id="214095.RU97_GL002140"/>
<dbReference type="AlphaFoldDB" id="A0A1L8RE99"/>
<dbReference type="Proteomes" id="UP000181884">
    <property type="component" value="Unassembled WGS sequence"/>
</dbReference>
<accession>A0A1L8RE99</accession>
<dbReference type="EMBL" id="JXKH01000005">
    <property type="protein sequence ID" value="OJG18067.1"/>
    <property type="molecule type" value="Genomic_DNA"/>
</dbReference>
<evidence type="ECO:0000313" key="1">
    <source>
        <dbReference type="EMBL" id="OJG18067.1"/>
    </source>
</evidence>
<keyword evidence="2" id="KW-1185">Reference proteome</keyword>
<evidence type="ECO:0000313" key="2">
    <source>
        <dbReference type="Proteomes" id="UP000181884"/>
    </source>
</evidence>
<proteinExistence type="predicted"/>